<evidence type="ECO:0000256" key="7">
    <source>
        <dbReference type="ARBA" id="ARBA00022603"/>
    </source>
</evidence>
<evidence type="ECO:0000256" key="13">
    <source>
        <dbReference type="ARBA" id="ARBA00030231"/>
    </source>
</evidence>
<dbReference type="OrthoDB" id="47172at2759"/>
<evidence type="ECO:0000256" key="3">
    <source>
        <dbReference type="ARBA" id="ARBA00010703"/>
    </source>
</evidence>
<name>A0A0U1LLY6_TALIS</name>
<dbReference type="PROSITE" id="PS51184">
    <property type="entry name" value="JMJC"/>
    <property type="match status" value="1"/>
</dbReference>
<evidence type="ECO:0000256" key="8">
    <source>
        <dbReference type="ARBA" id="ARBA00022679"/>
    </source>
</evidence>
<evidence type="ECO:0000256" key="4">
    <source>
        <dbReference type="ARBA" id="ARBA00012155"/>
    </source>
</evidence>
<organism evidence="18 19">
    <name type="scientific">Talaromyces islandicus</name>
    <name type="common">Penicillium islandicum</name>
    <dbReference type="NCBI Taxonomy" id="28573"/>
    <lineage>
        <taxon>Eukaryota</taxon>
        <taxon>Fungi</taxon>
        <taxon>Dikarya</taxon>
        <taxon>Ascomycota</taxon>
        <taxon>Pezizomycotina</taxon>
        <taxon>Eurotiomycetes</taxon>
        <taxon>Eurotiomycetidae</taxon>
        <taxon>Eurotiales</taxon>
        <taxon>Trichocomaceae</taxon>
        <taxon>Talaromyces</taxon>
        <taxon>Talaromyces sect. Islandici</taxon>
    </lineage>
</organism>
<feature type="domain" description="JmjC" evidence="17">
    <location>
        <begin position="792"/>
        <end position="940"/>
    </location>
</feature>
<dbReference type="STRING" id="28573.A0A0U1LLY6"/>
<sequence>MALEEEPAMAPKVTKAVAPKVKVPTKLEREADLVMGTNNSSIVSKRSVELRYYPRSEYFRPFVKKPQRRAPLINRGYWLRMHAIAQSVRQFLQKPDDRPKFVLNLGCGYDPLAFQFLDCEKQICGNATFVDIDYEKLMGIKTTVIQQTDSLQKILGETKTYPEPNAVLLRAPQYVAVGCDLKNLKKLESSLEELVGPAPASVLCIAEVSLTYMDIESADALLSWLPKLGKDTEFCLLEQFFPDGPNHPFAYTMMNHFHKLQAPLHSIHKYPSLRMQEERFTSKGWLSASARSLWEVWNDNSFLNSTQRMDLDTVEPFDEWEEFALFASHYFLLTASTSVRESRENTETAQCNSLSKAPLALFSYTPQIQRHRRFAAVVSDSSDSLGVHGGLGNQSRMVSTDVYVAGKEISKPVRNLPPNGIPALRIQTEDRTEHVLVYGGKSSEGFTLGEWLLWNTQLGWEKPEIQCQTDVPSRFGASMVGITSSTGFLFGGMSQDGIVLSDFWKWTIKVREDGIKVIELIDQTAELQRSTAAFDYIGRFGASVTIISDNMVIIGGLGICGVLPHEMEILCLNIAELVREECDSLTVQSIYARTETPGARPLLVGHVSCNAGISSTGFIVSGGAVCFSFGTFWNNSIWLLQDVSSVRRFVQWELLDEPEDTSTRKPKPAAEAMTKELASPSEVTTVPSQTVETPSQFEEIMARAQPVVITGAELGRCTSSWTKEYLIQALGADRQVIVHEAHSGHMNFQKKNFSYVTKGLKVFLDEIYQGSRQYLRSISADHPMKKAANLAEDFAEIQADFQLPPSLQFVREHSHSSPLRISGPVTMWLHYDVMANVYCQIQGQKKLILYPPSDVQHLQLPPGASSSVLDVFDAASDDKVVSIPNTSLHEAVLNPGDILFIPPLWLHAASPTKGVSIAVNVFFRSLSSGYAMGRDVYANRDLHAYEKGRSDLDKVTRSFDGVPPDMANFYLLRLADELREKAQK</sequence>
<dbReference type="FunFam" id="2.60.120.650:FF:000043">
    <property type="entry name" value="tRNA wybutosine-synthesizing protein 4"/>
    <property type="match status" value="1"/>
</dbReference>
<evidence type="ECO:0000256" key="15">
    <source>
        <dbReference type="ARBA" id="ARBA00049250"/>
    </source>
</evidence>
<keyword evidence="9" id="KW-0949">S-adenosyl-L-methionine</keyword>
<dbReference type="Pfam" id="PF04072">
    <property type="entry name" value="LCM"/>
    <property type="match status" value="1"/>
</dbReference>
<evidence type="ECO:0000313" key="18">
    <source>
        <dbReference type="EMBL" id="CRG83955.1"/>
    </source>
</evidence>
<dbReference type="SUPFAM" id="SSF53335">
    <property type="entry name" value="S-adenosyl-L-methionine-dependent methyltransferases"/>
    <property type="match status" value="1"/>
</dbReference>
<dbReference type="InterPro" id="IPR015915">
    <property type="entry name" value="Kelch-typ_b-propeller"/>
</dbReference>
<dbReference type="UniPathway" id="UPA00375"/>
<dbReference type="InterPro" id="IPR003347">
    <property type="entry name" value="JmjC_dom"/>
</dbReference>
<evidence type="ECO:0000256" key="9">
    <source>
        <dbReference type="ARBA" id="ARBA00022691"/>
    </source>
</evidence>
<keyword evidence="8 18" id="KW-0808">Transferase</keyword>
<comment type="catalytic activity">
    <reaction evidence="15">
        <text>7-[(3S)-(3-amino-3-methoxycarbonyl)propyl]wyosine(37) in tRNA(Phe) + S-adenosyl-L-methionine + CO2 = wybutosine(37) in tRNA(Phe) + S-adenosyl-L-homocysteine + 2 H(+)</text>
        <dbReference type="Rhea" id="RHEA:37119"/>
        <dbReference type="Rhea" id="RHEA-COMP:11844"/>
        <dbReference type="Rhea" id="RHEA-COMP:11847"/>
        <dbReference type="ChEBI" id="CHEBI:15378"/>
        <dbReference type="ChEBI" id="CHEBI:16526"/>
        <dbReference type="ChEBI" id="CHEBI:57856"/>
        <dbReference type="ChEBI" id="CHEBI:59789"/>
        <dbReference type="ChEBI" id="CHEBI:73544"/>
        <dbReference type="ChEBI" id="CHEBI:74275"/>
        <dbReference type="EC" id="2.3.1.231"/>
    </reaction>
</comment>
<feature type="region of interest" description="Disordered" evidence="16">
    <location>
        <begin position="659"/>
        <end position="688"/>
    </location>
</feature>
<dbReference type="GO" id="GO:0031591">
    <property type="term" value="P:wybutosine biosynthetic process"/>
    <property type="evidence" value="ECO:0007669"/>
    <property type="project" value="TreeGrafter"/>
</dbReference>
<proteinExistence type="inferred from homology"/>
<comment type="pathway">
    <text evidence="2">tRNA modification; wybutosine-tRNA(Phe) biosynthesis.</text>
</comment>
<comment type="similarity">
    <text evidence="3">Belongs to the methyltransferase superfamily. LCMT family.</text>
</comment>
<dbReference type="InterPro" id="IPR011043">
    <property type="entry name" value="Gal_Oxase/kelch_b-propeller"/>
</dbReference>
<dbReference type="SUPFAM" id="SSF50965">
    <property type="entry name" value="Galactose oxidase, central domain"/>
    <property type="match status" value="1"/>
</dbReference>
<dbReference type="Pfam" id="PF13621">
    <property type="entry name" value="Cupin_8"/>
    <property type="match status" value="1"/>
</dbReference>
<dbReference type="AlphaFoldDB" id="A0A0U1LLY6"/>
<dbReference type="OMA" id="FCILEQF"/>
<evidence type="ECO:0000256" key="1">
    <source>
        <dbReference type="ARBA" id="ARBA00001806"/>
    </source>
</evidence>
<evidence type="ECO:0000313" key="19">
    <source>
        <dbReference type="Proteomes" id="UP000054383"/>
    </source>
</evidence>
<dbReference type="GO" id="GO:0030488">
    <property type="term" value="P:tRNA methylation"/>
    <property type="evidence" value="ECO:0007669"/>
    <property type="project" value="TreeGrafter"/>
</dbReference>
<evidence type="ECO:0000259" key="17">
    <source>
        <dbReference type="PROSITE" id="PS51184"/>
    </source>
</evidence>
<dbReference type="InterPro" id="IPR029063">
    <property type="entry name" value="SAM-dependent_MTases_sf"/>
</dbReference>
<dbReference type="GO" id="GO:0008175">
    <property type="term" value="F:tRNA methyltransferase activity"/>
    <property type="evidence" value="ECO:0007669"/>
    <property type="project" value="TreeGrafter"/>
</dbReference>
<dbReference type="InterPro" id="IPR041667">
    <property type="entry name" value="Cupin_8"/>
</dbReference>
<evidence type="ECO:0000256" key="10">
    <source>
        <dbReference type="ARBA" id="ARBA00022694"/>
    </source>
</evidence>
<dbReference type="EC" id="2.3.1.231" evidence="4"/>
<evidence type="ECO:0000256" key="14">
    <source>
        <dbReference type="ARBA" id="ARBA00030847"/>
    </source>
</evidence>
<dbReference type="Gene3D" id="2.60.120.650">
    <property type="entry name" value="Cupin"/>
    <property type="match status" value="1"/>
</dbReference>
<keyword evidence="19" id="KW-1185">Reference proteome</keyword>
<dbReference type="InterPro" id="IPR007213">
    <property type="entry name" value="Ppm1/Ppm2/Tcmp"/>
</dbReference>
<dbReference type="Gene3D" id="3.40.50.150">
    <property type="entry name" value="Vaccinia Virus protein VP39"/>
    <property type="match status" value="1"/>
</dbReference>
<evidence type="ECO:0000256" key="5">
    <source>
        <dbReference type="ARBA" id="ARBA00012779"/>
    </source>
</evidence>
<gene>
    <name evidence="18" type="ORF">PISL3812_01311</name>
</gene>
<evidence type="ECO:0000256" key="11">
    <source>
        <dbReference type="ARBA" id="ARBA00025588"/>
    </source>
</evidence>
<accession>A0A0U1LLY6</accession>
<comment type="function">
    <text evidence="11">Probable S-adenosyl-L-methionine-dependent methyltransferase that acts as a component of the wybutosine biosynthesis pathway. Wybutosine is a hyper modified guanosine with a tricyclic base found at the 3'-position adjacent to the anticodon of eukaryotic phenylalanine tRNA. May methylate the carboxyl group of leucine residues to form alpha-leucine ester residues.</text>
</comment>
<dbReference type="PANTHER" id="PTHR46529">
    <property type="entry name" value="TRNA WYBUTOSINE-SYNTHESIZING PROTEIN 4"/>
    <property type="match status" value="1"/>
</dbReference>
<dbReference type="Pfam" id="PF13418">
    <property type="entry name" value="Beta-prop_TYW4"/>
    <property type="match status" value="1"/>
</dbReference>
<dbReference type="Proteomes" id="UP000054383">
    <property type="component" value="Unassembled WGS sequence"/>
</dbReference>
<dbReference type="SUPFAM" id="SSF51197">
    <property type="entry name" value="Clavaminate synthase-like"/>
    <property type="match status" value="1"/>
</dbReference>
<dbReference type="Gene3D" id="6.10.140.1470">
    <property type="match status" value="1"/>
</dbReference>
<evidence type="ECO:0000256" key="6">
    <source>
        <dbReference type="ARBA" id="ARBA00018045"/>
    </source>
</evidence>
<evidence type="ECO:0000256" key="16">
    <source>
        <dbReference type="SAM" id="MobiDB-lite"/>
    </source>
</evidence>
<dbReference type="Gene3D" id="2.120.10.80">
    <property type="entry name" value="Kelch-type beta propeller"/>
    <property type="match status" value="1"/>
</dbReference>
<protein>
    <recommendedName>
        <fullName evidence="6">tRNA wybutosine-synthesizing protein 4</fullName>
        <ecNumber evidence="5">2.1.1.290</ecNumber>
        <ecNumber evidence="4">2.3.1.231</ecNumber>
    </recommendedName>
    <alternativeName>
        <fullName evidence="13">Leucine carboxyl methyltransferase 2</fullName>
    </alternativeName>
    <alternativeName>
        <fullName evidence="14">tRNA(Phe) (7-(3-amino-3-(methoxycarbonyl)propyl)wyosine(37)-N)-methoxycarbonyltransferase</fullName>
    </alternativeName>
    <alternativeName>
        <fullName evidence="12">tRNA(Phe) (7-(3-amino-3-carboxypropyl)wyosine(37)-O)-methyltransferase</fullName>
    </alternativeName>
</protein>
<dbReference type="FunFam" id="3.40.50.150:FF:000383">
    <property type="entry name" value="Leucine carboxyl methyltransferase 2"/>
    <property type="match status" value="1"/>
</dbReference>
<comment type="catalytic activity">
    <reaction evidence="1">
        <text>7-[(3S)-3-amino-3-carboxypropyl]wyosine(37) in tRNA(Phe) + S-adenosyl-L-methionine = 7-[(3S)-(3-amino-3-methoxycarbonyl)propyl]wyosine(37) in tRNA(Phe) + S-adenosyl-L-homocysteine</text>
        <dbReference type="Rhea" id="RHEA:36903"/>
        <dbReference type="Rhea" id="RHEA-COMP:10379"/>
        <dbReference type="Rhea" id="RHEA-COMP:11844"/>
        <dbReference type="ChEBI" id="CHEBI:57856"/>
        <dbReference type="ChEBI" id="CHEBI:59789"/>
        <dbReference type="ChEBI" id="CHEBI:73543"/>
        <dbReference type="ChEBI" id="CHEBI:74275"/>
        <dbReference type="EC" id="2.1.1.290"/>
    </reaction>
</comment>
<dbReference type="PANTHER" id="PTHR46529:SF1">
    <property type="entry name" value="TRNA WYBUTOSINE-SYNTHESIZING PROTEIN 4"/>
    <property type="match status" value="1"/>
</dbReference>
<dbReference type="EMBL" id="CVMT01000001">
    <property type="protein sequence ID" value="CRG83955.1"/>
    <property type="molecule type" value="Genomic_DNA"/>
</dbReference>
<dbReference type="EC" id="2.1.1.290" evidence="5"/>
<keyword evidence="7 18" id="KW-0489">Methyltransferase</keyword>
<keyword evidence="10" id="KW-0819">tRNA processing</keyword>
<evidence type="ECO:0000256" key="2">
    <source>
        <dbReference type="ARBA" id="ARBA00004797"/>
    </source>
</evidence>
<evidence type="ECO:0000256" key="12">
    <source>
        <dbReference type="ARBA" id="ARBA00029750"/>
    </source>
</evidence>
<reference evidence="18 19" key="1">
    <citation type="submission" date="2015-04" db="EMBL/GenBank/DDBJ databases">
        <authorList>
            <person name="Syromyatnikov M.Y."/>
            <person name="Popov V.N."/>
        </authorList>
    </citation>
    <scope>NUCLEOTIDE SEQUENCE [LARGE SCALE GENOMIC DNA]</scope>
    <source>
        <strain evidence="18">WF-38-12</strain>
    </source>
</reference>